<sequence length="547" mass="61947">MKQNYLLALLSAILLWLAWPPIPYTGLLLLVGFVPLLVAIENIIRGNYSKKGAKIFQVAFLTGFVWNTASIYWVFNAMNAFLPTAVSLFIALIPYALAPLLMASAFRLYYQIRKQRHIAVSFIGLVSLWIGYEYLHQTWGLAFPWMNLGNGLANVHQLIQWYSFTGVYGGTLWIWLTNIFAFLLYWQYKEKVAAFSQKKLMIGLLSTVLLPITVSLIQYFSYEEHINPSEVVVVQPSIDPYQKFGSITPAEQLDKLFKLSESVAKPNTEFFLWPETAISDRNGINEEDFRAYPAYENSVSFLEKYHNGNILSGIESYLVYSDQKTPTARPFGDKYLDSFNAAVLIDGSSKVQFYHKSKLVPGVEQMPFGKALSFMKPLFEHFGGTTGGYGHDKEPSVFYSQSGIGSAPVICYESIWGIYVAEYIKKGAQFIAIVTNDGWWKDTSGKDQHMSYAKLRAIENRRWVARSANTGISGFINQRGDIVQQTEWWVPAALSQEINLNEDITFYTQYGDLIAYLGLLGCLASALLLLIPIPNQKKNTKKYTHNN</sequence>
<feature type="transmembrane region" description="Helical" evidence="9">
    <location>
        <begin position="27"/>
        <end position="44"/>
    </location>
</feature>
<dbReference type="InterPro" id="IPR045378">
    <property type="entry name" value="LNT_N"/>
</dbReference>
<evidence type="ECO:0000256" key="1">
    <source>
        <dbReference type="ARBA" id="ARBA00004651"/>
    </source>
</evidence>
<dbReference type="UniPathway" id="UPA00666"/>
<organism evidence="11 12">
    <name type="scientific">Sphingobacterium nematocida</name>
    <dbReference type="NCBI Taxonomy" id="1513896"/>
    <lineage>
        <taxon>Bacteria</taxon>
        <taxon>Pseudomonadati</taxon>
        <taxon>Bacteroidota</taxon>
        <taxon>Sphingobacteriia</taxon>
        <taxon>Sphingobacteriales</taxon>
        <taxon>Sphingobacteriaceae</taxon>
        <taxon>Sphingobacterium</taxon>
    </lineage>
</organism>
<evidence type="ECO:0000256" key="8">
    <source>
        <dbReference type="ARBA" id="ARBA00023315"/>
    </source>
</evidence>
<dbReference type="Gene3D" id="3.60.110.10">
    <property type="entry name" value="Carbon-nitrogen hydrolase"/>
    <property type="match status" value="1"/>
</dbReference>
<dbReference type="Pfam" id="PF00795">
    <property type="entry name" value="CN_hydrolase"/>
    <property type="match status" value="1"/>
</dbReference>
<evidence type="ECO:0000256" key="5">
    <source>
        <dbReference type="ARBA" id="ARBA00022692"/>
    </source>
</evidence>
<dbReference type="InterPro" id="IPR004563">
    <property type="entry name" value="Apolipo_AcylTrfase"/>
</dbReference>
<dbReference type="Proteomes" id="UP000190150">
    <property type="component" value="Unassembled WGS sequence"/>
</dbReference>
<gene>
    <name evidence="9" type="primary">lnt</name>
    <name evidence="11" type="ORF">SAMN05660841_03131</name>
</gene>
<evidence type="ECO:0000256" key="4">
    <source>
        <dbReference type="ARBA" id="ARBA00022679"/>
    </source>
</evidence>
<keyword evidence="12" id="KW-1185">Reference proteome</keyword>
<dbReference type="GO" id="GO:0042158">
    <property type="term" value="P:lipoprotein biosynthetic process"/>
    <property type="evidence" value="ECO:0007669"/>
    <property type="project" value="UniProtKB-UniRule"/>
</dbReference>
<keyword evidence="3 9" id="KW-1003">Cell membrane</keyword>
<proteinExistence type="inferred from homology"/>
<dbReference type="EC" id="2.3.1.269" evidence="9"/>
<comment type="catalytic activity">
    <reaction evidence="9">
        <text>N-terminal S-1,2-diacyl-sn-glyceryl-L-cysteinyl-[lipoprotein] + a glycerophospholipid = N-acyl-S-1,2-diacyl-sn-glyceryl-L-cysteinyl-[lipoprotein] + a 2-acyl-sn-glycero-3-phospholipid + H(+)</text>
        <dbReference type="Rhea" id="RHEA:48228"/>
        <dbReference type="Rhea" id="RHEA-COMP:14681"/>
        <dbReference type="Rhea" id="RHEA-COMP:14684"/>
        <dbReference type="ChEBI" id="CHEBI:15378"/>
        <dbReference type="ChEBI" id="CHEBI:136912"/>
        <dbReference type="ChEBI" id="CHEBI:140656"/>
        <dbReference type="ChEBI" id="CHEBI:140657"/>
        <dbReference type="ChEBI" id="CHEBI:140660"/>
        <dbReference type="EC" id="2.3.1.269"/>
    </reaction>
</comment>
<dbReference type="GO" id="GO:0016410">
    <property type="term" value="F:N-acyltransferase activity"/>
    <property type="evidence" value="ECO:0007669"/>
    <property type="project" value="UniProtKB-UniRule"/>
</dbReference>
<dbReference type="Pfam" id="PF20154">
    <property type="entry name" value="LNT_N"/>
    <property type="match status" value="1"/>
</dbReference>
<feature type="transmembrane region" description="Helical" evidence="9">
    <location>
        <begin position="56"/>
        <end position="75"/>
    </location>
</feature>
<dbReference type="SUPFAM" id="SSF56317">
    <property type="entry name" value="Carbon-nitrogen hydrolase"/>
    <property type="match status" value="1"/>
</dbReference>
<comment type="similarity">
    <text evidence="2 9">Belongs to the CN hydrolase family. Apolipoprotein N-acyltransferase subfamily.</text>
</comment>
<dbReference type="CDD" id="cd07571">
    <property type="entry name" value="ALP_N-acyl_transferase"/>
    <property type="match status" value="1"/>
</dbReference>
<dbReference type="GO" id="GO:0005886">
    <property type="term" value="C:plasma membrane"/>
    <property type="evidence" value="ECO:0007669"/>
    <property type="project" value="UniProtKB-SubCell"/>
</dbReference>
<accession>A0A1T5FB50</accession>
<dbReference type="RefSeq" id="WP_079644422.1">
    <property type="nucleotide sequence ID" value="NZ_FUZF01000015.1"/>
</dbReference>
<feature type="domain" description="CN hydrolase" evidence="10">
    <location>
        <begin position="234"/>
        <end position="500"/>
    </location>
</feature>
<evidence type="ECO:0000259" key="10">
    <source>
        <dbReference type="PROSITE" id="PS50263"/>
    </source>
</evidence>
<dbReference type="NCBIfam" id="TIGR00546">
    <property type="entry name" value="lnt"/>
    <property type="match status" value="1"/>
</dbReference>
<dbReference type="HAMAP" id="MF_01148">
    <property type="entry name" value="Lnt"/>
    <property type="match status" value="1"/>
</dbReference>
<keyword evidence="5 9" id="KW-0812">Transmembrane</keyword>
<reference evidence="12" key="1">
    <citation type="submission" date="2017-02" db="EMBL/GenBank/DDBJ databases">
        <authorList>
            <person name="Varghese N."/>
            <person name="Submissions S."/>
        </authorList>
    </citation>
    <scope>NUCLEOTIDE SEQUENCE [LARGE SCALE GENOMIC DNA]</scope>
    <source>
        <strain evidence="12">DSM 24091</strain>
    </source>
</reference>
<keyword evidence="6 9" id="KW-1133">Transmembrane helix</keyword>
<evidence type="ECO:0000313" key="12">
    <source>
        <dbReference type="Proteomes" id="UP000190150"/>
    </source>
</evidence>
<feature type="transmembrane region" description="Helical" evidence="9">
    <location>
        <begin position="118"/>
        <end position="135"/>
    </location>
</feature>
<keyword evidence="7 9" id="KW-0472">Membrane</keyword>
<feature type="transmembrane region" description="Helical" evidence="9">
    <location>
        <begin position="200"/>
        <end position="220"/>
    </location>
</feature>
<dbReference type="AlphaFoldDB" id="A0A1T5FB50"/>
<evidence type="ECO:0000256" key="3">
    <source>
        <dbReference type="ARBA" id="ARBA00022475"/>
    </source>
</evidence>
<comment type="pathway">
    <text evidence="9">Protein modification; lipoprotein biosynthesis (N-acyl transfer).</text>
</comment>
<dbReference type="PANTHER" id="PTHR38686">
    <property type="entry name" value="APOLIPOPROTEIN N-ACYLTRANSFERASE"/>
    <property type="match status" value="1"/>
</dbReference>
<dbReference type="InterPro" id="IPR003010">
    <property type="entry name" value="C-N_Hydrolase"/>
</dbReference>
<keyword evidence="11" id="KW-0449">Lipoprotein</keyword>
<keyword evidence="8 9" id="KW-0012">Acyltransferase</keyword>
<dbReference type="PROSITE" id="PS50263">
    <property type="entry name" value="CN_HYDROLASE"/>
    <property type="match status" value="1"/>
</dbReference>
<keyword evidence="4 9" id="KW-0808">Transferase</keyword>
<dbReference type="OrthoDB" id="9804277at2"/>
<evidence type="ECO:0000313" key="11">
    <source>
        <dbReference type="EMBL" id="SKB93298.1"/>
    </source>
</evidence>
<evidence type="ECO:0000256" key="9">
    <source>
        <dbReference type="HAMAP-Rule" id="MF_01148"/>
    </source>
</evidence>
<protein>
    <recommendedName>
        <fullName evidence="9">Apolipoprotein N-acyltransferase</fullName>
        <shortName evidence="9">ALP N-acyltransferase</shortName>
        <ecNumber evidence="9">2.3.1.269</ecNumber>
    </recommendedName>
</protein>
<evidence type="ECO:0000256" key="7">
    <source>
        <dbReference type="ARBA" id="ARBA00023136"/>
    </source>
</evidence>
<evidence type="ECO:0000256" key="6">
    <source>
        <dbReference type="ARBA" id="ARBA00022989"/>
    </source>
</evidence>
<dbReference type="InterPro" id="IPR036526">
    <property type="entry name" value="C-N_Hydrolase_sf"/>
</dbReference>
<comment type="function">
    <text evidence="9">Catalyzes the phospholipid dependent N-acylation of the N-terminal cysteine of apolipoprotein, the last step in lipoprotein maturation.</text>
</comment>
<feature type="transmembrane region" description="Helical" evidence="9">
    <location>
        <begin position="513"/>
        <end position="533"/>
    </location>
</feature>
<comment type="subcellular location">
    <subcellularLocation>
        <location evidence="1 9">Cell membrane</location>
        <topology evidence="1 9">Multi-pass membrane protein</topology>
    </subcellularLocation>
</comment>
<name>A0A1T5FB50_9SPHI</name>
<feature type="transmembrane region" description="Helical" evidence="9">
    <location>
        <begin position="81"/>
        <end position="106"/>
    </location>
</feature>
<feature type="transmembrane region" description="Helical" evidence="9">
    <location>
        <begin position="167"/>
        <end position="188"/>
    </location>
</feature>
<dbReference type="PANTHER" id="PTHR38686:SF1">
    <property type="entry name" value="APOLIPOPROTEIN N-ACYLTRANSFERASE"/>
    <property type="match status" value="1"/>
</dbReference>
<evidence type="ECO:0000256" key="2">
    <source>
        <dbReference type="ARBA" id="ARBA00010065"/>
    </source>
</evidence>
<dbReference type="STRING" id="1513896.SAMN05660841_03131"/>
<dbReference type="EMBL" id="FUZF01000015">
    <property type="protein sequence ID" value="SKB93298.1"/>
    <property type="molecule type" value="Genomic_DNA"/>
</dbReference>